<organism evidence="10 11">
    <name type="scientific">Burkholderia phage Paku</name>
    <dbReference type="NCBI Taxonomy" id="2859650"/>
    <lineage>
        <taxon>Viruses</taxon>
        <taxon>Duplodnaviria</taxon>
        <taxon>Heunggongvirae</taxon>
        <taxon>Uroviricota</taxon>
        <taxon>Caudoviricetes</taxon>
        <taxon>Autographivirales</taxon>
        <taxon>Autonotataviridae</taxon>
        <taxon>Pakuvirus</taxon>
        <taxon>Pakuvirus paku</taxon>
    </lineage>
</organism>
<dbReference type="CDD" id="cd00796">
    <property type="entry name" value="INT_Rci_Hp1_C"/>
    <property type="match status" value="1"/>
</dbReference>
<feature type="compositionally biased region" description="Basic and acidic residues" evidence="8">
    <location>
        <begin position="164"/>
        <end position="180"/>
    </location>
</feature>
<keyword evidence="6" id="KW-0233">DNA recombination</keyword>
<dbReference type="GO" id="GO:0003677">
    <property type="term" value="F:DNA binding"/>
    <property type="evidence" value="ECO:0007669"/>
    <property type="project" value="UniProtKB-KW"/>
</dbReference>
<evidence type="ECO:0000256" key="6">
    <source>
        <dbReference type="ARBA" id="ARBA00023172"/>
    </source>
</evidence>
<dbReference type="InterPro" id="IPR010998">
    <property type="entry name" value="Integrase_recombinase_N"/>
</dbReference>
<feature type="domain" description="Tyr recombinase" evidence="9">
    <location>
        <begin position="173"/>
        <end position="345"/>
    </location>
</feature>
<dbReference type="Gene3D" id="1.10.443.10">
    <property type="entry name" value="Intergrase catalytic core"/>
    <property type="match status" value="1"/>
</dbReference>
<evidence type="ECO:0000313" key="10">
    <source>
        <dbReference type="EMBL" id="QYW02349.1"/>
    </source>
</evidence>
<comment type="similarity">
    <text evidence="1">Belongs to the 'phage' integrase family.</text>
</comment>
<dbReference type="EMBL" id="MZ326863">
    <property type="protein sequence ID" value="QYW02349.1"/>
    <property type="molecule type" value="Genomic_DNA"/>
</dbReference>
<proteinExistence type="inferred from homology"/>
<evidence type="ECO:0000256" key="5">
    <source>
        <dbReference type="ARBA" id="ARBA00023125"/>
    </source>
</evidence>
<accession>A0AAE8BI72</accession>
<dbReference type="InterPro" id="IPR011010">
    <property type="entry name" value="DNA_brk_join_enz"/>
</dbReference>
<dbReference type="Gene3D" id="1.10.150.130">
    <property type="match status" value="1"/>
</dbReference>
<dbReference type="GO" id="GO:0016740">
    <property type="term" value="F:transferase activity"/>
    <property type="evidence" value="ECO:0007669"/>
    <property type="project" value="UniProtKB-KW"/>
</dbReference>
<dbReference type="PANTHER" id="PTHR30349:SF94">
    <property type="entry name" value="INTEGRASE_RECOMBINASE HI_1414-RELATED"/>
    <property type="match status" value="1"/>
</dbReference>
<keyword evidence="7" id="KW-0229">DNA integration</keyword>
<dbReference type="Pfam" id="PF00589">
    <property type="entry name" value="Phage_integrase"/>
    <property type="match status" value="1"/>
</dbReference>
<sequence length="345" mass="39124">MATFQQRASGKWTAMVRKKGFPQQIQTFDTRKEAEMWATDVEARMNSDRFSHLEGGVLLKDVIGMYLEKVTPEKKGSDSEEWRLKAIQRDSMAEYAVGKLTPAVIANWRDRRLEGVEGTNGKRGKEARPVSGDTVNRELNLLHHVLEVARTEWGMGTPTNPVSDVRRPKNAAPRDRRVDGDEEQKLLAAATKGRVTWMAPLIELCIETGMRQGEARELEWENVDLENRVVILRWGSTKTDEMRGVPLSTRAYEVLTSIEPDPAKRMGRVFPDLTASAVKQAFARLRKRAGIEGVRFHDTRHEATSRLFEKGLIETEVMSVTGHKTNAMMRRYTHLKAKDLAKKLG</sequence>
<keyword evidence="7" id="KW-1160">Virus entry into host cell</keyword>
<evidence type="ECO:0000256" key="1">
    <source>
        <dbReference type="ARBA" id="ARBA00008857"/>
    </source>
</evidence>
<keyword evidence="4" id="KW-0378">Hydrolase</keyword>
<protein>
    <recommendedName>
        <fullName evidence="2">Integrase</fullName>
    </recommendedName>
</protein>
<dbReference type="GO" id="GO:0044826">
    <property type="term" value="P:viral genome integration into host DNA"/>
    <property type="evidence" value="ECO:0007669"/>
    <property type="project" value="UniProtKB-KW"/>
</dbReference>
<dbReference type="GO" id="GO:0075713">
    <property type="term" value="P:establishment of integrated proviral latency"/>
    <property type="evidence" value="ECO:0007669"/>
    <property type="project" value="UniProtKB-KW"/>
</dbReference>
<dbReference type="InterPro" id="IPR002104">
    <property type="entry name" value="Integrase_catalytic"/>
</dbReference>
<evidence type="ECO:0000256" key="7">
    <source>
        <dbReference type="ARBA" id="ARBA00023195"/>
    </source>
</evidence>
<dbReference type="Proteomes" id="UP000827220">
    <property type="component" value="Segment"/>
</dbReference>
<evidence type="ECO:0000256" key="4">
    <source>
        <dbReference type="ARBA" id="ARBA00022801"/>
    </source>
</evidence>
<dbReference type="GO" id="GO:0015074">
    <property type="term" value="P:DNA integration"/>
    <property type="evidence" value="ECO:0007669"/>
    <property type="project" value="InterPro"/>
</dbReference>
<reference evidence="10" key="1">
    <citation type="submission" date="2021-06" db="EMBL/GenBank/DDBJ databases">
        <title>Complete genome sequence of Burkholderia cenocepacia phage Paku.</title>
        <authorList>
            <person name="Rezene S."/>
            <person name="Yao G."/>
            <person name="Burrowes B."/>
            <person name="Liu M."/>
            <person name="Gill J."/>
        </authorList>
    </citation>
    <scope>NUCLEOTIDE SEQUENCE</scope>
</reference>
<dbReference type="InterPro" id="IPR050090">
    <property type="entry name" value="Tyrosine_recombinase_XerCD"/>
</dbReference>
<evidence type="ECO:0000313" key="11">
    <source>
        <dbReference type="Proteomes" id="UP000827220"/>
    </source>
</evidence>
<dbReference type="GO" id="GO:0016787">
    <property type="term" value="F:hydrolase activity"/>
    <property type="evidence" value="ECO:0007669"/>
    <property type="project" value="UniProtKB-KW"/>
</dbReference>
<keyword evidence="11" id="KW-1185">Reference proteome</keyword>
<dbReference type="GO" id="GO:0006310">
    <property type="term" value="P:DNA recombination"/>
    <property type="evidence" value="ECO:0007669"/>
    <property type="project" value="UniProtKB-KW"/>
</dbReference>
<evidence type="ECO:0000259" key="9">
    <source>
        <dbReference type="PROSITE" id="PS51898"/>
    </source>
</evidence>
<name>A0AAE8BI72_9CAUD</name>
<keyword evidence="3" id="KW-0808">Transferase</keyword>
<dbReference type="InterPro" id="IPR013762">
    <property type="entry name" value="Integrase-like_cat_sf"/>
</dbReference>
<evidence type="ECO:0000256" key="2">
    <source>
        <dbReference type="ARBA" id="ARBA00016082"/>
    </source>
</evidence>
<keyword evidence="5" id="KW-0238">DNA-binding</keyword>
<evidence type="ECO:0000256" key="3">
    <source>
        <dbReference type="ARBA" id="ARBA00022679"/>
    </source>
</evidence>
<dbReference type="SUPFAM" id="SSF56349">
    <property type="entry name" value="DNA breaking-rejoining enzymes"/>
    <property type="match status" value="1"/>
</dbReference>
<feature type="region of interest" description="Disordered" evidence="8">
    <location>
        <begin position="154"/>
        <end position="180"/>
    </location>
</feature>
<dbReference type="PROSITE" id="PS51898">
    <property type="entry name" value="TYR_RECOMBINASE"/>
    <property type="match status" value="1"/>
</dbReference>
<keyword evidence="7" id="KW-1179">Viral genome integration</keyword>
<dbReference type="PANTHER" id="PTHR30349">
    <property type="entry name" value="PHAGE INTEGRASE-RELATED"/>
    <property type="match status" value="1"/>
</dbReference>
<gene>
    <name evidence="10" type="ORF">CPT_Paku_055</name>
</gene>
<evidence type="ECO:0000256" key="8">
    <source>
        <dbReference type="SAM" id="MobiDB-lite"/>
    </source>
</evidence>